<evidence type="ECO:0000256" key="1">
    <source>
        <dbReference type="SAM" id="MobiDB-lite"/>
    </source>
</evidence>
<name>A0A6V7NT66_ANACO</name>
<feature type="region of interest" description="Disordered" evidence="1">
    <location>
        <begin position="1"/>
        <end position="27"/>
    </location>
</feature>
<dbReference type="EMBL" id="LR862141">
    <property type="protein sequence ID" value="CAD1821789.1"/>
    <property type="molecule type" value="Genomic_DNA"/>
</dbReference>
<organism evidence="2">
    <name type="scientific">Ananas comosus var. bracteatus</name>
    <name type="common">red pineapple</name>
    <dbReference type="NCBI Taxonomy" id="296719"/>
    <lineage>
        <taxon>Eukaryota</taxon>
        <taxon>Viridiplantae</taxon>
        <taxon>Streptophyta</taxon>
        <taxon>Embryophyta</taxon>
        <taxon>Tracheophyta</taxon>
        <taxon>Spermatophyta</taxon>
        <taxon>Magnoliopsida</taxon>
        <taxon>Liliopsida</taxon>
        <taxon>Poales</taxon>
        <taxon>Bromeliaceae</taxon>
        <taxon>Bromelioideae</taxon>
        <taxon>Ananas</taxon>
    </lineage>
</organism>
<evidence type="ECO:0000313" key="2">
    <source>
        <dbReference type="EMBL" id="CAD1821789.1"/>
    </source>
</evidence>
<reference evidence="2" key="1">
    <citation type="submission" date="2020-07" db="EMBL/GenBank/DDBJ databases">
        <authorList>
            <person name="Lin J."/>
        </authorList>
    </citation>
    <scope>NUCLEOTIDE SEQUENCE</scope>
</reference>
<gene>
    <name evidence="2" type="ORF">CB5_LOCUS5000</name>
</gene>
<sequence>MQLSGTGLSDKDRSPGTGLSGKDRFPNAKTPLLEMAAFGTGLPELGPGTATSVSVVGRYLLSYALASRCRAAHERPETPKQRGGFLYPIIANHPTRLRVNHLRIVRTLAAQQPTALSISARSGEVVAHASPGSNRMTYPSVAIALHLPSVSSRHDIPSGGERVAPHPTTVVSDSVTWRHPHRTYPAWVQSALAV</sequence>
<proteinExistence type="predicted"/>
<dbReference type="AlphaFoldDB" id="A0A6V7NT66"/>
<protein>
    <submittedName>
        <fullName evidence="2">Uncharacterized protein</fullName>
    </submittedName>
</protein>
<accession>A0A6V7NT66</accession>